<dbReference type="PANTHER" id="PTHR24220:SF692">
    <property type="entry name" value="ABC TRANSPORTER DOMAIN-CONTAINING PROTEIN"/>
    <property type="match status" value="1"/>
</dbReference>
<dbReference type="SUPFAM" id="SSF52540">
    <property type="entry name" value="P-loop containing nucleoside triphosphate hydrolases"/>
    <property type="match status" value="1"/>
</dbReference>
<evidence type="ECO:0000313" key="5">
    <source>
        <dbReference type="EMBL" id="MBD1224328.1"/>
    </source>
</evidence>
<reference evidence="5 6" key="1">
    <citation type="submission" date="2020-09" db="EMBL/GenBank/DDBJ databases">
        <title>Draft Genome Sequences of Oil-Oxidizing Bacteria Halomonas titanicae, Marinobacter lutaoensis, and Virgibacillus halodenitrificans Isolated from Highly Saline Environments.</title>
        <authorList>
            <person name="Grouzdev D.S."/>
            <person name="Sokolova D.S."/>
            <person name="Semenova E.M."/>
            <person name="Borzenkov I.A."/>
            <person name="Bidzhieva S.K."/>
            <person name="Poltaraus A.B."/>
            <person name="Nazina T.N."/>
        </authorList>
    </citation>
    <scope>NUCLEOTIDE SEQUENCE [LARGE SCALE GENOMIC DNA]</scope>
    <source>
        <strain evidence="5 6">VKM B-3472D</strain>
    </source>
</reference>
<keyword evidence="3 5" id="KW-0067">ATP-binding</keyword>
<sequence length="236" mass="26211">MYNKITLENIHKSFGKSEAETIVLDNISLRLESEDFISIIGSSGSGKSTLLSIIGTLEKPTKGKVYYDEKEVHKLKANSLSELRNQHIGFIFQQFHLLPTLTAMENILAPLFHQKVSYDKEARAKELLGLVGLSDKHASLPSQLSGGQQQRVAIARSLIAKPDWILADEPTGNLDSATSKNIIDLLLDIKQKTNCGIILVTHDPALSKQSDRTIELKDGQIISDMRYAQVEDAYHD</sequence>
<dbReference type="Pfam" id="PF00005">
    <property type="entry name" value="ABC_tran"/>
    <property type="match status" value="1"/>
</dbReference>
<keyword evidence="6" id="KW-1185">Reference proteome</keyword>
<evidence type="ECO:0000256" key="3">
    <source>
        <dbReference type="ARBA" id="ARBA00022840"/>
    </source>
</evidence>
<accession>A0ABR7VTM9</accession>
<dbReference type="PROSITE" id="PS50893">
    <property type="entry name" value="ABC_TRANSPORTER_2"/>
    <property type="match status" value="1"/>
</dbReference>
<dbReference type="PROSITE" id="PS00211">
    <property type="entry name" value="ABC_TRANSPORTER_1"/>
    <property type="match status" value="1"/>
</dbReference>
<dbReference type="InterPro" id="IPR003593">
    <property type="entry name" value="AAA+_ATPase"/>
</dbReference>
<organism evidence="5 6">
    <name type="scientific">Virgibacillus halodenitrificans</name>
    <name type="common">Bacillus halodenitrificans</name>
    <dbReference type="NCBI Taxonomy" id="1482"/>
    <lineage>
        <taxon>Bacteria</taxon>
        <taxon>Bacillati</taxon>
        <taxon>Bacillota</taxon>
        <taxon>Bacilli</taxon>
        <taxon>Bacillales</taxon>
        <taxon>Bacillaceae</taxon>
        <taxon>Virgibacillus</taxon>
    </lineage>
</organism>
<dbReference type="InterPro" id="IPR015854">
    <property type="entry name" value="ABC_transpr_LolD-like"/>
</dbReference>
<comment type="caution">
    <text evidence="5">The sequence shown here is derived from an EMBL/GenBank/DDBJ whole genome shotgun (WGS) entry which is preliminary data.</text>
</comment>
<evidence type="ECO:0000259" key="4">
    <source>
        <dbReference type="PROSITE" id="PS50893"/>
    </source>
</evidence>
<dbReference type="InterPro" id="IPR027417">
    <property type="entry name" value="P-loop_NTPase"/>
</dbReference>
<dbReference type="RefSeq" id="WP_189779115.1">
    <property type="nucleotide sequence ID" value="NZ_JACWEZ010000016.1"/>
</dbReference>
<dbReference type="Proteomes" id="UP000621631">
    <property type="component" value="Unassembled WGS sequence"/>
</dbReference>
<name>A0ABR7VTM9_VIRHA</name>
<dbReference type="InterPro" id="IPR017871">
    <property type="entry name" value="ABC_transporter-like_CS"/>
</dbReference>
<evidence type="ECO:0000256" key="1">
    <source>
        <dbReference type="ARBA" id="ARBA00022448"/>
    </source>
</evidence>
<dbReference type="EMBL" id="JACWEZ010000016">
    <property type="protein sequence ID" value="MBD1224328.1"/>
    <property type="molecule type" value="Genomic_DNA"/>
</dbReference>
<evidence type="ECO:0000313" key="6">
    <source>
        <dbReference type="Proteomes" id="UP000621631"/>
    </source>
</evidence>
<evidence type="ECO:0000256" key="2">
    <source>
        <dbReference type="ARBA" id="ARBA00022741"/>
    </source>
</evidence>
<dbReference type="PANTHER" id="PTHR24220">
    <property type="entry name" value="IMPORT ATP-BINDING PROTEIN"/>
    <property type="match status" value="1"/>
</dbReference>
<feature type="domain" description="ABC transporter" evidence="4">
    <location>
        <begin position="5"/>
        <end position="235"/>
    </location>
</feature>
<protein>
    <submittedName>
        <fullName evidence="5">ABC transporter ATP-binding protein</fullName>
    </submittedName>
</protein>
<dbReference type="CDD" id="cd03255">
    <property type="entry name" value="ABC_MJ0796_LolCDE_FtsE"/>
    <property type="match status" value="1"/>
</dbReference>
<gene>
    <name evidence="5" type="ORF">IC602_17085</name>
</gene>
<dbReference type="SMART" id="SM00382">
    <property type="entry name" value="AAA"/>
    <property type="match status" value="1"/>
</dbReference>
<keyword evidence="1" id="KW-0813">Transport</keyword>
<dbReference type="GO" id="GO:0005524">
    <property type="term" value="F:ATP binding"/>
    <property type="evidence" value="ECO:0007669"/>
    <property type="project" value="UniProtKB-KW"/>
</dbReference>
<proteinExistence type="predicted"/>
<dbReference type="InterPro" id="IPR017911">
    <property type="entry name" value="MacB-like_ATP-bd"/>
</dbReference>
<dbReference type="Gene3D" id="3.40.50.300">
    <property type="entry name" value="P-loop containing nucleotide triphosphate hydrolases"/>
    <property type="match status" value="1"/>
</dbReference>
<dbReference type="InterPro" id="IPR003439">
    <property type="entry name" value="ABC_transporter-like_ATP-bd"/>
</dbReference>
<keyword evidence="2" id="KW-0547">Nucleotide-binding</keyword>